<evidence type="ECO:0000256" key="1">
    <source>
        <dbReference type="ARBA" id="ARBA00022737"/>
    </source>
</evidence>
<reference evidence="6 7" key="1">
    <citation type="journal article" date="2011" name="Proc. Natl. Acad. Sci. U.S.A.">
        <title>Evolutionary erosion of yeast sex chromosomes by mating-type switching accidents.</title>
        <authorList>
            <person name="Gordon J.L."/>
            <person name="Armisen D."/>
            <person name="Proux-Wera E."/>
            <person name="Oheigeartaigh S.S."/>
            <person name="Byrne K.P."/>
            <person name="Wolfe K.H."/>
        </authorList>
    </citation>
    <scope>NUCLEOTIDE SEQUENCE [LARGE SCALE GENOMIC DNA]</scope>
    <source>
        <strain evidence="7">ATCC 22294 / BCRC 22015 / CBS 2517 / CECT 1963 / NBRC 1671 / NRRL Y-8276</strain>
    </source>
</reference>
<feature type="compositionally biased region" description="Basic and acidic residues" evidence="5">
    <location>
        <begin position="35"/>
        <end position="57"/>
    </location>
</feature>
<keyword evidence="2 3" id="KW-0040">ANK repeat</keyword>
<sequence>MSDSVSNSINKNNTTGGAAPVKKRSLSSYLSNVNSRKEELERMAQKEKEEKEKRERELKLLNEQAKLEEKLEAERKLEAEKKKQEIEKQRLESNMESDSYSVPKLEETETSIRRQSGDINKIFSSPELSPADKDSTFKDIKQVSSENNNHKEAEAKKISLTTTKPSFEDTESKMAATKFIKPATDLPKKEYDTLNQKRSSGSLSREDLKAMFRGPASLPNLSVSGNFESELQREMEEEREIESDAPTEMGSPVKLKPRGRLIRGDKIGTPRGSDSELSDLDDMNSVEISSSFLHGDSSPLKPQHSRISSSPAKFSMKSHRKSTSKQRKTVHKNAFGSTKLHTACNKGKYDIVKQILEDDEIDIHDRDNAGNTPLHEAALGGHLDIVKLLLQYNAEINCISFESDRDTPLTDAANNGHVDVIKYLLRHGADPTHVNTAGLTAYELLEQHNDLDEEEIDQVEAVKKDLIDFTKKWNTERKNKNKTSAKDAETHDTNEQSSDIHFYWNDLNTKWGREKLLAASKEGNLSYVGQYLENGGKADFKAFMEAVKFGHEDVTSIFLAFGAPVNNHNRDNVTPLLQSVGRDHLGTVKLLIEAGANPLARDKSGHDALYYAQNSLLGLVDEREIALLKKAVEKYDGNVLREIKDEHVRKDERSTLIKSVQKTERSLSVNEDRRKQDNKEKNLAEQIPRASSSTLLQAKKSIKFHNIQEKDKINNEELKVSRETPMEEEKDDEPVKVPSRRRTMSPITANPLSRHSSSNLSSSASDVHIAKKVKLDSPVEAPVIKETPEEKEQRLKAEEEYIQRRLESKKKKEQEILEKMKSDEQKRVEEKAKQKILEAKKIEEEARLKKLEVAKQEKENELRRRRYIRSFYPLGLKLINFSTDSDYNKFLPLYYITKDQDGQIYRYVLDLQMLVILKDSDILSRSDYDKMDVNQENKRQIWNILKFIFLDGGIDNACSNKINAYRANYDLRAKIRFERQEFKKFSNLPMNWIRWEDIEIKDSKKKEDVESNMVEIALPVRETATLKNESTEHSDETRPDTVSKPLSLPLRFQHRHRVSHLLNTQTLW</sequence>
<dbReference type="AlphaFoldDB" id="H2B0S0"/>
<dbReference type="KEGG" id="kaf:KAFR_0J01540"/>
<dbReference type="InParanoid" id="H2B0S0"/>
<dbReference type="SMART" id="SM00248">
    <property type="entry name" value="ANK"/>
    <property type="match status" value="5"/>
</dbReference>
<feature type="region of interest" description="Disordered" evidence="5">
    <location>
        <begin position="661"/>
        <end position="689"/>
    </location>
</feature>
<feature type="region of interest" description="Disordered" evidence="5">
    <location>
        <begin position="713"/>
        <end position="765"/>
    </location>
</feature>
<feature type="compositionally biased region" description="Basic and acidic residues" evidence="5">
    <location>
        <begin position="78"/>
        <end position="93"/>
    </location>
</feature>
<dbReference type="Proteomes" id="UP000005220">
    <property type="component" value="Chromosome 10"/>
</dbReference>
<feature type="compositionally biased region" description="Basic and acidic residues" evidence="5">
    <location>
        <begin position="713"/>
        <end position="727"/>
    </location>
</feature>
<dbReference type="PRINTS" id="PR01415">
    <property type="entry name" value="ANKYRIN"/>
</dbReference>
<feature type="compositionally biased region" description="Polar residues" evidence="5">
    <location>
        <begin position="1"/>
        <end position="16"/>
    </location>
</feature>
<dbReference type="PROSITE" id="PS50088">
    <property type="entry name" value="ANK_REPEAT"/>
    <property type="match status" value="4"/>
</dbReference>
<feature type="compositionally biased region" description="Basic and acidic residues" evidence="5">
    <location>
        <begin position="661"/>
        <end position="683"/>
    </location>
</feature>
<dbReference type="RefSeq" id="XP_003959355.1">
    <property type="nucleotide sequence ID" value="XM_003959306.1"/>
</dbReference>
<organism evidence="6 7">
    <name type="scientific">Kazachstania africana (strain ATCC 22294 / BCRC 22015 / CBS 2517 / CECT 1963 / NBRC 1671 / NRRL Y-8276)</name>
    <name type="common">Yeast</name>
    <name type="synonym">Kluyveromyces africanus</name>
    <dbReference type="NCBI Taxonomy" id="1071382"/>
    <lineage>
        <taxon>Eukaryota</taxon>
        <taxon>Fungi</taxon>
        <taxon>Dikarya</taxon>
        <taxon>Ascomycota</taxon>
        <taxon>Saccharomycotina</taxon>
        <taxon>Saccharomycetes</taxon>
        <taxon>Saccharomycetales</taxon>
        <taxon>Saccharomycetaceae</taxon>
        <taxon>Kazachstania</taxon>
    </lineage>
</organism>
<feature type="region of interest" description="Disordered" evidence="5">
    <location>
        <begin position="1"/>
        <end position="57"/>
    </location>
</feature>
<feature type="repeat" description="ANK" evidence="3">
    <location>
        <begin position="571"/>
        <end position="603"/>
    </location>
</feature>
<evidence type="ECO:0000256" key="4">
    <source>
        <dbReference type="SAM" id="Coils"/>
    </source>
</evidence>
<feature type="compositionally biased region" description="Basic and acidic residues" evidence="5">
    <location>
        <begin position="130"/>
        <end position="141"/>
    </location>
</feature>
<dbReference type="GeneID" id="13883870"/>
<dbReference type="STRING" id="1071382.H2B0S0"/>
<proteinExistence type="predicted"/>
<dbReference type="PROSITE" id="PS50297">
    <property type="entry name" value="ANK_REP_REGION"/>
    <property type="match status" value="2"/>
</dbReference>
<dbReference type="HOGENOM" id="CLU_006901_0_0_1"/>
<feature type="compositionally biased region" description="Low complexity" evidence="5">
    <location>
        <begin position="753"/>
        <end position="765"/>
    </location>
</feature>
<dbReference type="InterPro" id="IPR036770">
    <property type="entry name" value="Ankyrin_rpt-contain_sf"/>
</dbReference>
<feature type="repeat" description="ANK" evidence="3">
    <location>
        <begin position="404"/>
        <end position="436"/>
    </location>
</feature>
<dbReference type="FunCoup" id="H2B0S0">
    <property type="interactions" value="186"/>
</dbReference>
<name>H2B0S0_KAZAF</name>
<feature type="compositionally biased region" description="Basic and acidic residues" evidence="5">
    <location>
        <begin position="148"/>
        <end position="157"/>
    </location>
</feature>
<evidence type="ECO:0000256" key="5">
    <source>
        <dbReference type="SAM" id="MobiDB-lite"/>
    </source>
</evidence>
<accession>H2B0S0</accession>
<keyword evidence="4" id="KW-0175">Coiled coil</keyword>
<feature type="coiled-coil region" evidence="4">
    <location>
        <begin position="803"/>
        <end position="861"/>
    </location>
</feature>
<dbReference type="PANTHER" id="PTHR24171:SF8">
    <property type="entry name" value="BRCA1-ASSOCIATED RING DOMAIN PROTEIN 1"/>
    <property type="match status" value="1"/>
</dbReference>
<dbReference type="PANTHER" id="PTHR24171">
    <property type="entry name" value="ANKYRIN REPEAT DOMAIN-CONTAINING PROTEIN 39-RELATED"/>
    <property type="match status" value="1"/>
</dbReference>
<feature type="compositionally biased region" description="Basic residues" evidence="5">
    <location>
        <begin position="316"/>
        <end position="331"/>
    </location>
</feature>
<dbReference type="eggNOG" id="KOG0504">
    <property type="taxonomic scope" value="Eukaryota"/>
</dbReference>
<dbReference type="GO" id="GO:0004842">
    <property type="term" value="F:ubiquitin-protein transferase activity"/>
    <property type="evidence" value="ECO:0007669"/>
    <property type="project" value="TreeGrafter"/>
</dbReference>
<dbReference type="SUPFAM" id="SSF48403">
    <property type="entry name" value="Ankyrin repeat"/>
    <property type="match status" value="1"/>
</dbReference>
<feature type="repeat" description="ANK" evidence="3">
    <location>
        <begin position="369"/>
        <end position="401"/>
    </location>
</feature>
<evidence type="ECO:0000256" key="3">
    <source>
        <dbReference type="PROSITE-ProRule" id="PRU00023"/>
    </source>
</evidence>
<feature type="region of interest" description="Disordered" evidence="5">
    <location>
        <begin position="78"/>
        <end position="164"/>
    </location>
</feature>
<keyword evidence="7" id="KW-1185">Reference proteome</keyword>
<dbReference type="OrthoDB" id="194358at2759"/>
<dbReference type="InterPro" id="IPR002110">
    <property type="entry name" value="Ankyrin_rpt"/>
</dbReference>
<gene>
    <name evidence="6" type="primary">KAFR0J01540</name>
    <name evidence="6" type="ORF">KAFR_0J01540</name>
</gene>
<feature type="compositionally biased region" description="Polar residues" evidence="5">
    <location>
        <begin position="117"/>
        <end position="127"/>
    </location>
</feature>
<keyword evidence="1" id="KW-0677">Repeat</keyword>
<feature type="repeat" description="ANK" evidence="3">
    <location>
        <begin position="335"/>
        <end position="368"/>
    </location>
</feature>
<evidence type="ECO:0000256" key="2">
    <source>
        <dbReference type="ARBA" id="ARBA00023043"/>
    </source>
</evidence>
<dbReference type="Pfam" id="PF12796">
    <property type="entry name" value="Ank_2"/>
    <property type="match status" value="2"/>
</dbReference>
<evidence type="ECO:0000313" key="6">
    <source>
        <dbReference type="EMBL" id="CCF60220.1"/>
    </source>
</evidence>
<dbReference type="GO" id="GO:0085020">
    <property type="term" value="P:protein K6-linked ubiquitination"/>
    <property type="evidence" value="ECO:0007669"/>
    <property type="project" value="TreeGrafter"/>
</dbReference>
<dbReference type="EMBL" id="HE650830">
    <property type="protein sequence ID" value="CCF60220.1"/>
    <property type="molecule type" value="Genomic_DNA"/>
</dbReference>
<feature type="compositionally biased region" description="Basic and acidic residues" evidence="5">
    <location>
        <begin position="104"/>
        <end position="116"/>
    </location>
</feature>
<feature type="region of interest" description="Disordered" evidence="5">
    <location>
        <begin position="293"/>
        <end position="332"/>
    </location>
</feature>
<dbReference type="Gene3D" id="1.25.40.20">
    <property type="entry name" value="Ankyrin repeat-containing domain"/>
    <property type="match status" value="2"/>
</dbReference>
<evidence type="ECO:0000313" key="7">
    <source>
        <dbReference type="Proteomes" id="UP000005220"/>
    </source>
</evidence>
<protein>
    <submittedName>
        <fullName evidence="6">Uncharacterized protein</fullName>
    </submittedName>
</protein>